<gene>
    <name evidence="1" type="ORF">DFP97_104235</name>
</gene>
<reference evidence="1 2" key="1">
    <citation type="submission" date="2018-07" db="EMBL/GenBank/DDBJ databases">
        <title>Genomic Encyclopedia of Type Strains, Phase III (KMG-III): the genomes of soil and plant-associated and newly described type strains.</title>
        <authorList>
            <person name="Whitman W."/>
        </authorList>
    </citation>
    <scope>NUCLEOTIDE SEQUENCE [LARGE SCALE GENOMIC DNA]</scope>
    <source>
        <strain evidence="1 2">CECT 7506</strain>
    </source>
</reference>
<accession>A0A368W465</accession>
<dbReference type="EMBL" id="QPJD01000004">
    <property type="protein sequence ID" value="RCW49577.1"/>
    <property type="molecule type" value="Genomic_DNA"/>
</dbReference>
<evidence type="ECO:0000313" key="1">
    <source>
        <dbReference type="EMBL" id="RCW49577.1"/>
    </source>
</evidence>
<evidence type="ECO:0000313" key="2">
    <source>
        <dbReference type="Proteomes" id="UP000252415"/>
    </source>
</evidence>
<proteinExistence type="predicted"/>
<comment type="caution">
    <text evidence="1">The sequence shown here is derived from an EMBL/GenBank/DDBJ whole genome shotgun (WGS) entry which is preliminary data.</text>
</comment>
<dbReference type="Proteomes" id="UP000252415">
    <property type="component" value="Unassembled WGS sequence"/>
</dbReference>
<sequence length="164" mass="18945">MFDEVYEQRLSNQIAEEKNPRRRELLHKGLGYGTVAYLRSIWFPTIGNLDYLYPEYEVRDMRNGCRYLDLAYAGGAKGCIEIQDYRTLSWRKRCALPAEWCVLSHLENFQRICGYRNATPEKIFVIWLTKNCSSSLAGISDIVRRSLGNNRISSDFLTAAMASI</sequence>
<organism evidence="1 2">
    <name type="scientific">Paenibacillus prosopidis</name>
    <dbReference type="NCBI Taxonomy" id="630520"/>
    <lineage>
        <taxon>Bacteria</taxon>
        <taxon>Bacillati</taxon>
        <taxon>Bacillota</taxon>
        <taxon>Bacilli</taxon>
        <taxon>Bacillales</taxon>
        <taxon>Paenibacillaceae</taxon>
        <taxon>Paenibacillus</taxon>
    </lineage>
</organism>
<keyword evidence="2" id="KW-1185">Reference proteome</keyword>
<name>A0A368W465_9BACL</name>
<dbReference type="AlphaFoldDB" id="A0A368W465"/>
<protein>
    <submittedName>
        <fullName evidence="1">Uncharacterized protein</fullName>
    </submittedName>
</protein>